<dbReference type="Proteomes" id="UP000008037">
    <property type="component" value="Chromosome"/>
</dbReference>
<sequence length="117" mass="13502">MEAQNVEIALDVYKATRRKFIEAGDAVFGPGFLSMTEYYFMKKKGHSPFAMLFSEPRIVYDEWVWMFKGEEPVRKLLEKAAGPGYMPLLEDIMRNDGVRVWNTFYNMASSRTTAVAI</sequence>
<dbReference type="RefSeq" id="WP_015020137.1">
    <property type="nucleotide sequence ID" value="NC_018719.1"/>
</dbReference>
<proteinExistence type="predicted"/>
<name>K0ILQ2_NITGG</name>
<reference evidence="1 2" key="1">
    <citation type="journal article" date="2012" name="Environ. Microbiol.">
        <title>The genome of the ammonia-oxidizing Candidatus Nitrososphaera gargensis: insights into metabolic versatility and environmental adaptations.</title>
        <authorList>
            <person name="Spang A."/>
            <person name="Poehlein A."/>
            <person name="Offre P."/>
            <person name="Zumbragel S."/>
            <person name="Haider S."/>
            <person name="Rychlik N."/>
            <person name="Nowka B."/>
            <person name="Schmeisser C."/>
            <person name="Lebedeva E.V."/>
            <person name="Rattei T."/>
            <person name="Bohm C."/>
            <person name="Schmid M."/>
            <person name="Galushko A."/>
            <person name="Hatzenpichler R."/>
            <person name="Weinmaier T."/>
            <person name="Daniel R."/>
            <person name="Schleper C."/>
            <person name="Spieck E."/>
            <person name="Streit W."/>
            <person name="Wagner M."/>
        </authorList>
    </citation>
    <scope>NUCLEOTIDE SEQUENCE [LARGE SCALE GENOMIC DNA]</scope>
    <source>
        <strain evidence="2">Ga9.2</strain>
    </source>
</reference>
<organism evidence="1 2">
    <name type="scientific">Nitrososphaera gargensis (strain Ga9.2)</name>
    <dbReference type="NCBI Taxonomy" id="1237085"/>
    <lineage>
        <taxon>Archaea</taxon>
        <taxon>Nitrososphaerota</taxon>
        <taxon>Nitrososphaeria</taxon>
        <taxon>Nitrososphaerales</taxon>
        <taxon>Nitrososphaeraceae</taxon>
        <taxon>Nitrososphaera</taxon>
    </lineage>
</organism>
<dbReference type="InParanoid" id="K0ILQ2"/>
<keyword evidence="2" id="KW-1185">Reference proteome</keyword>
<dbReference type="EMBL" id="CP002408">
    <property type="protein sequence ID" value="AFU59602.1"/>
    <property type="molecule type" value="Genomic_DNA"/>
</dbReference>
<gene>
    <name evidence="1" type="ordered locus">Ngar_c26810</name>
</gene>
<protein>
    <submittedName>
        <fullName evidence="1">Uncharacterized protein</fullName>
    </submittedName>
</protein>
<dbReference type="BioCyc" id="CNIT1237085:G1324-2681-MONOMER"/>
<accession>K0ILQ2</accession>
<dbReference type="AlphaFoldDB" id="K0ILQ2"/>
<dbReference type="GeneID" id="13794700"/>
<dbReference type="HOGENOM" id="CLU_2079494_0_0_2"/>
<evidence type="ECO:0000313" key="1">
    <source>
        <dbReference type="EMBL" id="AFU59602.1"/>
    </source>
</evidence>
<evidence type="ECO:0000313" key="2">
    <source>
        <dbReference type="Proteomes" id="UP000008037"/>
    </source>
</evidence>
<dbReference type="KEGG" id="nga:Ngar_c26810"/>